<dbReference type="GO" id="GO:0016779">
    <property type="term" value="F:nucleotidyltransferase activity"/>
    <property type="evidence" value="ECO:0007669"/>
    <property type="project" value="InterPro"/>
</dbReference>
<feature type="compositionally biased region" description="Basic residues" evidence="5">
    <location>
        <begin position="304"/>
        <end position="314"/>
    </location>
</feature>
<dbReference type="KEGG" id="csl:COCSUDRAFT_83617"/>
<evidence type="ECO:0000256" key="3">
    <source>
        <dbReference type="ARBA" id="ARBA00022741"/>
    </source>
</evidence>
<organism evidence="8 9">
    <name type="scientific">Coccomyxa subellipsoidea (strain C-169)</name>
    <name type="common">Green microalga</name>
    <dbReference type="NCBI Taxonomy" id="574566"/>
    <lineage>
        <taxon>Eukaryota</taxon>
        <taxon>Viridiplantae</taxon>
        <taxon>Chlorophyta</taxon>
        <taxon>core chlorophytes</taxon>
        <taxon>Trebouxiophyceae</taxon>
        <taxon>Trebouxiophyceae incertae sedis</taxon>
        <taxon>Coccomyxaceae</taxon>
        <taxon>Coccomyxa</taxon>
        <taxon>Coccomyxa subellipsoidea</taxon>
    </lineage>
</organism>
<dbReference type="GeneID" id="17044054"/>
<dbReference type="SUPFAM" id="SSF81891">
    <property type="entry name" value="Poly A polymerase C-terminal region-like"/>
    <property type="match status" value="1"/>
</dbReference>
<keyword evidence="4" id="KW-0694">RNA-binding</keyword>
<feature type="compositionally biased region" description="Basic residues" evidence="5">
    <location>
        <begin position="82"/>
        <end position="94"/>
    </location>
</feature>
<dbReference type="PANTHER" id="PTHR43051:SF1">
    <property type="entry name" value="POLYNUCLEOTIDE ADENYLYLTRANSFERASE FAMILY PROTEIN"/>
    <property type="match status" value="1"/>
</dbReference>
<dbReference type="InterPro" id="IPR002646">
    <property type="entry name" value="PolA_pol_head_dom"/>
</dbReference>
<dbReference type="InterPro" id="IPR043519">
    <property type="entry name" value="NT_sf"/>
</dbReference>
<dbReference type="Gene3D" id="3.30.460.10">
    <property type="entry name" value="Beta Polymerase, domain 2"/>
    <property type="match status" value="1"/>
</dbReference>
<dbReference type="InterPro" id="IPR052191">
    <property type="entry name" value="tRNA_ntf/polyA_polymerase_I"/>
</dbReference>
<comment type="similarity">
    <text evidence="1 4">Belongs to the tRNA nucleotidyltransferase/poly(A) polymerase family.</text>
</comment>
<evidence type="ECO:0000259" key="7">
    <source>
        <dbReference type="Pfam" id="PF12627"/>
    </source>
</evidence>
<dbReference type="PANTHER" id="PTHR43051">
    <property type="entry name" value="POLYNUCLEOTIDE ADENYLYLTRANSFERASE FAMILY PROTEIN"/>
    <property type="match status" value="1"/>
</dbReference>
<protein>
    <submittedName>
        <fullName evidence="8">Uncharacterized protein</fullName>
    </submittedName>
</protein>
<sequence length="448" mass="48672">MSHAESGQCSCVSEEQGKPKDFDILTTATPVQIKRLFGSCRIIGKRFPIVHVYADGACLEVSSFGTRANRELIPQDAAAFLPRHKPHDKGKAGRKPGAGMPAAAGARPEVLWASARVDNAMARDFTCNAIMFDPFSALLLDYAGGFRDCQRRVLRTVIDPETSFSDDPARMLRAVRHAARVGLTIEEKTGQAMVGKAGEVLKLPGSRLLMEAQALFSYGAAAASLRLLWRYRLLDLLVPPLAERFTRRRLPRNPRRPVSEPVLDLLEQLDAKMQPHLPIDWTVWAAVMVAPLVTDALGAAQRAKRAKAGSKQRSGKQGPDRVEASKAEEEDGGCSICKRSADVLEKEAKFRGIVDDTVRSLILASSGGAEVKGMIPVGQWQKVGSLLVGLMDSVELPSLRDNACEDCQADLARKASFGSFGSKDPARQLLINVLGGQALQWLDIRAAL</sequence>
<dbReference type="InterPro" id="IPR032828">
    <property type="entry name" value="PolyA_RNA-bd"/>
</dbReference>
<keyword evidence="9" id="KW-1185">Reference proteome</keyword>
<reference evidence="8 9" key="1">
    <citation type="journal article" date="2012" name="Genome Biol.">
        <title>The genome of the polar eukaryotic microalga coccomyxa subellipsoidea reveals traits of cold adaptation.</title>
        <authorList>
            <person name="Blanc G."/>
            <person name="Agarkova I."/>
            <person name="Grimwood J."/>
            <person name="Kuo A."/>
            <person name="Brueggeman A."/>
            <person name="Dunigan D."/>
            <person name="Gurnon J."/>
            <person name="Ladunga I."/>
            <person name="Lindquist E."/>
            <person name="Lucas S."/>
            <person name="Pangilinan J."/>
            <person name="Proschold T."/>
            <person name="Salamov A."/>
            <person name="Schmutz J."/>
            <person name="Weeks D."/>
            <person name="Yamada T."/>
            <person name="Claverie J.M."/>
            <person name="Grigoriev I."/>
            <person name="Van Etten J."/>
            <person name="Lomsadze A."/>
            <person name="Borodovsky M."/>
        </authorList>
    </citation>
    <scope>NUCLEOTIDE SEQUENCE [LARGE SCALE GENOMIC DNA]</scope>
    <source>
        <strain evidence="8 9">C-169</strain>
    </source>
</reference>
<dbReference type="Pfam" id="PF12627">
    <property type="entry name" value="PolyA_pol_RNAbd"/>
    <property type="match status" value="1"/>
</dbReference>
<comment type="caution">
    <text evidence="8">The sequence shown here is derived from an EMBL/GenBank/DDBJ whole genome shotgun (WGS) entry which is preliminary data.</text>
</comment>
<name>I0Z6H3_COCSC</name>
<evidence type="ECO:0000256" key="5">
    <source>
        <dbReference type="SAM" id="MobiDB-lite"/>
    </source>
</evidence>
<dbReference type="Gene3D" id="1.10.3090.10">
    <property type="entry name" value="cca-adding enzyme, domain 2"/>
    <property type="match status" value="1"/>
</dbReference>
<dbReference type="GO" id="GO:0003723">
    <property type="term" value="F:RNA binding"/>
    <property type="evidence" value="ECO:0007669"/>
    <property type="project" value="UniProtKB-KW"/>
</dbReference>
<keyword evidence="3" id="KW-0547">Nucleotide-binding</keyword>
<evidence type="ECO:0000259" key="6">
    <source>
        <dbReference type="Pfam" id="PF01743"/>
    </source>
</evidence>
<feature type="domain" description="Poly A polymerase head" evidence="6">
    <location>
        <begin position="18"/>
        <end position="155"/>
    </location>
</feature>
<evidence type="ECO:0000256" key="4">
    <source>
        <dbReference type="RuleBase" id="RU003953"/>
    </source>
</evidence>
<dbReference type="Proteomes" id="UP000007264">
    <property type="component" value="Unassembled WGS sequence"/>
</dbReference>
<evidence type="ECO:0000256" key="1">
    <source>
        <dbReference type="ARBA" id="ARBA00007265"/>
    </source>
</evidence>
<proteinExistence type="inferred from homology"/>
<feature type="region of interest" description="Disordered" evidence="5">
    <location>
        <begin position="304"/>
        <end position="329"/>
    </location>
</feature>
<evidence type="ECO:0000256" key="2">
    <source>
        <dbReference type="ARBA" id="ARBA00022679"/>
    </source>
</evidence>
<dbReference type="GO" id="GO:0000166">
    <property type="term" value="F:nucleotide binding"/>
    <property type="evidence" value="ECO:0007669"/>
    <property type="project" value="UniProtKB-KW"/>
</dbReference>
<dbReference type="eggNOG" id="KOG2159">
    <property type="taxonomic scope" value="Eukaryota"/>
</dbReference>
<evidence type="ECO:0000313" key="8">
    <source>
        <dbReference type="EMBL" id="EIE26242.1"/>
    </source>
</evidence>
<dbReference type="OrthoDB" id="515577at2759"/>
<gene>
    <name evidence="8" type="ORF">COCSUDRAFT_83617</name>
</gene>
<dbReference type="GO" id="GO:0001680">
    <property type="term" value="P:tRNA 3'-terminal CCA addition"/>
    <property type="evidence" value="ECO:0007669"/>
    <property type="project" value="UniProtKB-ARBA"/>
</dbReference>
<dbReference type="EMBL" id="AGSI01000003">
    <property type="protein sequence ID" value="EIE26242.1"/>
    <property type="molecule type" value="Genomic_DNA"/>
</dbReference>
<dbReference type="RefSeq" id="XP_005650786.1">
    <property type="nucleotide sequence ID" value="XM_005650729.1"/>
</dbReference>
<feature type="compositionally biased region" description="Basic and acidic residues" evidence="5">
    <location>
        <begin position="318"/>
        <end position="327"/>
    </location>
</feature>
<feature type="region of interest" description="Disordered" evidence="5">
    <location>
        <begin position="77"/>
        <end position="103"/>
    </location>
</feature>
<evidence type="ECO:0000313" key="9">
    <source>
        <dbReference type="Proteomes" id="UP000007264"/>
    </source>
</evidence>
<feature type="domain" description="tRNA nucleotidyltransferase/poly(A) polymerase RNA and SrmB- binding" evidence="7">
    <location>
        <begin position="182"/>
        <end position="242"/>
    </location>
</feature>
<accession>I0Z6H3</accession>
<dbReference type="AlphaFoldDB" id="I0Z6H3"/>
<dbReference type="Pfam" id="PF01743">
    <property type="entry name" value="PolyA_pol"/>
    <property type="match status" value="1"/>
</dbReference>
<dbReference type="SUPFAM" id="SSF81301">
    <property type="entry name" value="Nucleotidyltransferase"/>
    <property type="match status" value="1"/>
</dbReference>
<keyword evidence="2 4" id="KW-0808">Transferase</keyword>